<dbReference type="InterPro" id="IPR027417">
    <property type="entry name" value="P-loop_NTPase"/>
</dbReference>
<dbReference type="RefSeq" id="WP_317745636.1">
    <property type="nucleotide sequence ID" value="NZ_JAWLUP010000006.1"/>
</dbReference>
<dbReference type="AlphaFoldDB" id="A0AAE4UWC9"/>
<evidence type="ECO:0000313" key="6">
    <source>
        <dbReference type="EMBL" id="MDV7263950.1"/>
    </source>
</evidence>
<dbReference type="CDD" id="cd03257">
    <property type="entry name" value="ABC_NikE_OppD_transporters"/>
    <property type="match status" value="1"/>
</dbReference>
<sequence length="375" mass="40371">MTTEVANSTSTHDLEIRDLMVQFPLGKHGFFGRRRVVHAVDGVTFTVPAGEIVGLVGESGSGKSTIARAIMGLNTVTSGSITLAGKELTGLSKPDRQALRRSGTMQMIWQDPRGSLDPRQRIRDAITLGMQRHVPYAAVQARVLATLEEVRLPESVLERRPGQLSGGQNQRVAIARGLMSDLSVLIADEPTSALDVSVQADIGNRLLGLNRELGMSCLLVSHDLGFVSNVASRIVVLYLGCVMESGPAHQVISTPTHPYTAALLAAAPSFGGANVHRAAYRIEGEIPSPIEPPSGCRFSTRCPFARDKCRTEQPQPRRTSVGTVSACHFADEIAPDLHRISTEVLADQLACDIERNFPPSGTPTGCSEYEDEEQT</sequence>
<feature type="domain" description="ABC transporter" evidence="5">
    <location>
        <begin position="14"/>
        <end position="264"/>
    </location>
</feature>
<dbReference type="EMBL" id="JAWLUP010000006">
    <property type="protein sequence ID" value="MDV7263950.1"/>
    <property type="molecule type" value="Genomic_DNA"/>
</dbReference>
<evidence type="ECO:0000256" key="1">
    <source>
        <dbReference type="ARBA" id="ARBA00005417"/>
    </source>
</evidence>
<dbReference type="PANTHER" id="PTHR43776:SF7">
    <property type="entry name" value="D,D-DIPEPTIDE TRANSPORT ATP-BINDING PROTEIN DDPF-RELATED"/>
    <property type="match status" value="1"/>
</dbReference>
<evidence type="ECO:0000256" key="4">
    <source>
        <dbReference type="ARBA" id="ARBA00022840"/>
    </source>
</evidence>
<keyword evidence="2" id="KW-0813">Transport</keyword>
<evidence type="ECO:0000313" key="7">
    <source>
        <dbReference type="Proteomes" id="UP001185863"/>
    </source>
</evidence>
<evidence type="ECO:0000256" key="3">
    <source>
        <dbReference type="ARBA" id="ARBA00022741"/>
    </source>
</evidence>
<dbReference type="GO" id="GO:0015833">
    <property type="term" value="P:peptide transport"/>
    <property type="evidence" value="ECO:0007669"/>
    <property type="project" value="InterPro"/>
</dbReference>
<dbReference type="InterPro" id="IPR013563">
    <property type="entry name" value="Oligopep_ABC_C"/>
</dbReference>
<dbReference type="GO" id="GO:0016887">
    <property type="term" value="F:ATP hydrolysis activity"/>
    <property type="evidence" value="ECO:0007669"/>
    <property type="project" value="InterPro"/>
</dbReference>
<dbReference type="PROSITE" id="PS50893">
    <property type="entry name" value="ABC_TRANSPORTER_2"/>
    <property type="match status" value="1"/>
</dbReference>
<dbReference type="SUPFAM" id="SSF52540">
    <property type="entry name" value="P-loop containing nucleoside triphosphate hydrolases"/>
    <property type="match status" value="1"/>
</dbReference>
<keyword evidence="3" id="KW-0547">Nucleotide-binding</keyword>
<accession>A0AAE4UWC9</accession>
<proteinExistence type="inferred from homology"/>
<keyword evidence="4 6" id="KW-0067">ATP-binding</keyword>
<protein>
    <submittedName>
        <fullName evidence="6">ABC transporter ATP-binding protein</fullName>
    </submittedName>
</protein>
<gene>
    <name evidence="6" type="ORF">R4315_05175</name>
</gene>
<dbReference type="InterPro" id="IPR003593">
    <property type="entry name" value="AAA+_ATPase"/>
</dbReference>
<dbReference type="InterPro" id="IPR050319">
    <property type="entry name" value="ABC_transp_ATP-bind"/>
</dbReference>
<dbReference type="InterPro" id="IPR003439">
    <property type="entry name" value="ABC_transporter-like_ATP-bd"/>
</dbReference>
<dbReference type="Pfam" id="PF00005">
    <property type="entry name" value="ABC_tran"/>
    <property type="match status" value="1"/>
</dbReference>
<dbReference type="GO" id="GO:0055085">
    <property type="term" value="P:transmembrane transport"/>
    <property type="evidence" value="ECO:0007669"/>
    <property type="project" value="UniProtKB-ARBA"/>
</dbReference>
<dbReference type="NCBIfam" id="TIGR01727">
    <property type="entry name" value="oligo_HPY"/>
    <property type="match status" value="1"/>
</dbReference>
<dbReference type="Pfam" id="PF08352">
    <property type="entry name" value="oligo_HPY"/>
    <property type="match status" value="1"/>
</dbReference>
<dbReference type="Gene3D" id="3.40.50.300">
    <property type="entry name" value="P-loop containing nucleotide triphosphate hydrolases"/>
    <property type="match status" value="1"/>
</dbReference>
<comment type="caution">
    <text evidence="6">The sequence shown here is derived from an EMBL/GenBank/DDBJ whole genome shotgun (WGS) entry which is preliminary data.</text>
</comment>
<dbReference type="Proteomes" id="UP001185863">
    <property type="component" value="Unassembled WGS sequence"/>
</dbReference>
<dbReference type="PANTHER" id="PTHR43776">
    <property type="entry name" value="TRANSPORT ATP-BINDING PROTEIN"/>
    <property type="match status" value="1"/>
</dbReference>
<dbReference type="GO" id="GO:0005524">
    <property type="term" value="F:ATP binding"/>
    <property type="evidence" value="ECO:0007669"/>
    <property type="project" value="UniProtKB-KW"/>
</dbReference>
<comment type="similarity">
    <text evidence="1">Belongs to the ABC transporter superfamily.</text>
</comment>
<evidence type="ECO:0000256" key="2">
    <source>
        <dbReference type="ARBA" id="ARBA00022448"/>
    </source>
</evidence>
<organism evidence="6 7">
    <name type="scientific">Rhodococcus oxybenzonivorans</name>
    <dbReference type="NCBI Taxonomy" id="1990687"/>
    <lineage>
        <taxon>Bacteria</taxon>
        <taxon>Bacillati</taxon>
        <taxon>Actinomycetota</taxon>
        <taxon>Actinomycetes</taxon>
        <taxon>Mycobacteriales</taxon>
        <taxon>Nocardiaceae</taxon>
        <taxon>Rhodococcus</taxon>
    </lineage>
</organism>
<dbReference type="SMART" id="SM00382">
    <property type="entry name" value="AAA"/>
    <property type="match status" value="1"/>
</dbReference>
<evidence type="ECO:0000259" key="5">
    <source>
        <dbReference type="PROSITE" id="PS50893"/>
    </source>
</evidence>
<name>A0AAE4UWC9_9NOCA</name>
<reference evidence="6" key="1">
    <citation type="submission" date="2023-10" db="EMBL/GenBank/DDBJ databases">
        <title>Development of a sustainable strategy for remediation of hydrocarbon-contaminated territories based on the waste exchange concept.</title>
        <authorList>
            <person name="Krivoruchko A."/>
        </authorList>
    </citation>
    <scope>NUCLEOTIDE SEQUENCE</scope>
    <source>
        <strain evidence="6">IEGM 68</strain>
    </source>
</reference>